<accession>A0A314L9P0</accession>
<dbReference type="AlphaFoldDB" id="A0A314L9P0"/>
<name>A0A314L9P0_NICAT</name>
<evidence type="ECO:0000313" key="1">
    <source>
        <dbReference type="EMBL" id="OIT38302.1"/>
    </source>
</evidence>
<comment type="caution">
    <text evidence="1">The sequence shown here is derived from an EMBL/GenBank/DDBJ whole genome shotgun (WGS) entry which is preliminary data.</text>
</comment>
<gene>
    <name evidence="1" type="ORF">A4A49_56954</name>
</gene>
<dbReference type="EMBL" id="MJEQ01000218">
    <property type="protein sequence ID" value="OIT38302.1"/>
    <property type="molecule type" value="Genomic_DNA"/>
</dbReference>
<dbReference type="Proteomes" id="UP000187609">
    <property type="component" value="Unassembled WGS sequence"/>
</dbReference>
<protein>
    <submittedName>
        <fullName evidence="1">Uncharacterized protein</fullName>
    </submittedName>
</protein>
<evidence type="ECO:0000313" key="2">
    <source>
        <dbReference type="Proteomes" id="UP000187609"/>
    </source>
</evidence>
<dbReference type="Gramene" id="OIT38302">
    <property type="protein sequence ID" value="OIT38302"/>
    <property type="gene ID" value="A4A49_56954"/>
</dbReference>
<sequence length="116" mass="13239">MIKNIDYCRSGTSWNITNGKNTNIWTDLGIANNLSLRHLIHGPIPKHKLYIPVAQLISHSTWDTSNLSFLLPPQIISFIQNTSSLQHNKETIHPTGTTLMMDHLSLPQPIYIYYTK</sequence>
<feature type="non-terminal residue" evidence="1">
    <location>
        <position position="116"/>
    </location>
</feature>
<keyword evidence="2" id="KW-1185">Reference proteome</keyword>
<organism evidence="1 2">
    <name type="scientific">Nicotiana attenuata</name>
    <name type="common">Coyote tobacco</name>
    <dbReference type="NCBI Taxonomy" id="49451"/>
    <lineage>
        <taxon>Eukaryota</taxon>
        <taxon>Viridiplantae</taxon>
        <taxon>Streptophyta</taxon>
        <taxon>Embryophyta</taxon>
        <taxon>Tracheophyta</taxon>
        <taxon>Spermatophyta</taxon>
        <taxon>Magnoliopsida</taxon>
        <taxon>eudicotyledons</taxon>
        <taxon>Gunneridae</taxon>
        <taxon>Pentapetalae</taxon>
        <taxon>asterids</taxon>
        <taxon>lamiids</taxon>
        <taxon>Solanales</taxon>
        <taxon>Solanaceae</taxon>
        <taxon>Nicotianoideae</taxon>
        <taxon>Nicotianeae</taxon>
        <taxon>Nicotiana</taxon>
    </lineage>
</organism>
<reference evidence="1" key="1">
    <citation type="submission" date="2016-11" db="EMBL/GenBank/DDBJ databases">
        <title>The genome of Nicotiana attenuata.</title>
        <authorList>
            <person name="Xu S."/>
            <person name="Brockmoeller T."/>
            <person name="Gaquerel E."/>
            <person name="Navarro A."/>
            <person name="Kuhl H."/>
            <person name="Gase K."/>
            <person name="Ling Z."/>
            <person name="Zhou W."/>
            <person name="Kreitzer C."/>
            <person name="Stanke M."/>
            <person name="Tang H."/>
            <person name="Lyons E."/>
            <person name="Pandey P."/>
            <person name="Pandey S.P."/>
            <person name="Timmermann B."/>
            <person name="Baldwin I.T."/>
        </authorList>
    </citation>
    <scope>NUCLEOTIDE SEQUENCE [LARGE SCALE GENOMIC DNA]</scope>
    <source>
        <strain evidence="1">UT</strain>
    </source>
</reference>
<proteinExistence type="predicted"/>